<dbReference type="Proteomes" id="UP001175000">
    <property type="component" value="Unassembled WGS sequence"/>
</dbReference>
<feature type="region of interest" description="Disordered" evidence="1">
    <location>
        <begin position="132"/>
        <end position="184"/>
    </location>
</feature>
<accession>A0AA39XDV8</accession>
<organism evidence="2 3">
    <name type="scientific">Immersiella caudata</name>
    <dbReference type="NCBI Taxonomy" id="314043"/>
    <lineage>
        <taxon>Eukaryota</taxon>
        <taxon>Fungi</taxon>
        <taxon>Dikarya</taxon>
        <taxon>Ascomycota</taxon>
        <taxon>Pezizomycotina</taxon>
        <taxon>Sordariomycetes</taxon>
        <taxon>Sordariomycetidae</taxon>
        <taxon>Sordariales</taxon>
        <taxon>Lasiosphaeriaceae</taxon>
        <taxon>Immersiella</taxon>
    </lineage>
</organism>
<reference evidence="2" key="1">
    <citation type="submission" date="2023-06" db="EMBL/GenBank/DDBJ databases">
        <title>Genome-scale phylogeny and comparative genomics of the fungal order Sordariales.</title>
        <authorList>
            <consortium name="Lawrence Berkeley National Laboratory"/>
            <person name="Hensen N."/>
            <person name="Bonometti L."/>
            <person name="Westerberg I."/>
            <person name="Brannstrom I.O."/>
            <person name="Guillou S."/>
            <person name="Cros-Aarteil S."/>
            <person name="Calhoun S."/>
            <person name="Haridas S."/>
            <person name="Kuo A."/>
            <person name="Mondo S."/>
            <person name="Pangilinan J."/>
            <person name="Riley R."/>
            <person name="Labutti K."/>
            <person name="Andreopoulos B."/>
            <person name="Lipzen A."/>
            <person name="Chen C."/>
            <person name="Yanf M."/>
            <person name="Daum C."/>
            <person name="Ng V."/>
            <person name="Clum A."/>
            <person name="Steindorff A."/>
            <person name="Ohm R."/>
            <person name="Martin F."/>
            <person name="Silar P."/>
            <person name="Natvig D."/>
            <person name="Lalanne C."/>
            <person name="Gautier V."/>
            <person name="Ament-Velasquez S.L."/>
            <person name="Kruys A."/>
            <person name="Hutchinson M.I."/>
            <person name="Powell A.J."/>
            <person name="Barry K."/>
            <person name="Miller A.N."/>
            <person name="Grigoriev I.V."/>
            <person name="Debuchy R."/>
            <person name="Gladieux P."/>
            <person name="Thoren M.H."/>
            <person name="Johannesson H."/>
        </authorList>
    </citation>
    <scope>NUCLEOTIDE SEQUENCE</scope>
    <source>
        <strain evidence="2">CBS 606.72</strain>
    </source>
</reference>
<proteinExistence type="predicted"/>
<evidence type="ECO:0000313" key="3">
    <source>
        <dbReference type="Proteomes" id="UP001175000"/>
    </source>
</evidence>
<protein>
    <submittedName>
        <fullName evidence="2">Uncharacterized protein</fullName>
    </submittedName>
</protein>
<evidence type="ECO:0000256" key="1">
    <source>
        <dbReference type="SAM" id="MobiDB-lite"/>
    </source>
</evidence>
<sequence>MPHQDRGIVRGGPHVLVRVTSLDGEGSVLEGKELVNEYFNAASCRYNRLGAGRAWQRRAKAKHKATTVDRKLSEPVKLSLSSGSPAVRLVKRAGAACAVKKLSSSQSSHKPYRCISSGIMNAVSCRCRSQRIGTRKSTLPRRPRASPPSSSKSPEQPPSPLFFFQLPGTPHSSPQGTAFDHSHLKWRRQRSRAPCLSTSSLAAMMESSLRDTMAKQDLTWLASITSKSWPVTQRHAIPYTSDPPQGSWELQAHRADRRLVSDSVGRL</sequence>
<dbReference type="AlphaFoldDB" id="A0AA39XDV8"/>
<comment type="caution">
    <text evidence="2">The sequence shown here is derived from an EMBL/GenBank/DDBJ whole genome shotgun (WGS) entry which is preliminary data.</text>
</comment>
<keyword evidence="3" id="KW-1185">Reference proteome</keyword>
<evidence type="ECO:0000313" key="2">
    <source>
        <dbReference type="EMBL" id="KAK0632162.1"/>
    </source>
</evidence>
<gene>
    <name evidence="2" type="ORF">B0T14DRAFT_22814</name>
</gene>
<dbReference type="EMBL" id="JAULSU010000001">
    <property type="protein sequence ID" value="KAK0632162.1"/>
    <property type="molecule type" value="Genomic_DNA"/>
</dbReference>
<name>A0AA39XDV8_9PEZI</name>